<dbReference type="EMBL" id="LGFD01000021">
    <property type="protein sequence ID" value="KUK17497.1"/>
    <property type="molecule type" value="Genomic_DNA"/>
</dbReference>
<evidence type="ECO:0000313" key="2">
    <source>
        <dbReference type="Proteomes" id="UP000053911"/>
    </source>
</evidence>
<protein>
    <submittedName>
        <fullName evidence="1">Heterodisulfide reductase subunit A-like protein</fullName>
    </submittedName>
</protein>
<sequence length="125" mass="14355">MVMPMKGLILCVCQGTCPSFQKMNVFEILNHFRREKKVDFVALHPQLCATDGDNFWRALLKNGNDIEKLFVAGCDPVMQKKMFGWTFKELGFDEQKFIGIEIRNMTTEEVIKVIDEAMSVDTQEG</sequence>
<comment type="caution">
    <text evidence="1">The sequence shown here is derived from an EMBL/GenBank/DDBJ whole genome shotgun (WGS) entry which is preliminary data.</text>
</comment>
<evidence type="ECO:0000313" key="1">
    <source>
        <dbReference type="EMBL" id="KUK17497.1"/>
    </source>
</evidence>
<dbReference type="Proteomes" id="UP000053911">
    <property type="component" value="Unassembled WGS sequence"/>
</dbReference>
<dbReference type="GeneID" id="8096704"/>
<dbReference type="RefSeq" id="WP_228359802.1">
    <property type="nucleotide sequence ID" value="NZ_LGFD01000021.1"/>
</dbReference>
<dbReference type="PATRIC" id="fig|172049.5.peg.2156"/>
<name>A0A101ELC3_9EURY</name>
<accession>A0A101ELC3</accession>
<dbReference type="AlphaFoldDB" id="A0A101ELC3"/>
<gene>
    <name evidence="1" type="ORF">XD54_1178</name>
</gene>
<reference evidence="2" key="1">
    <citation type="journal article" date="2015" name="MBio">
        <title>Genome-Resolved Metagenomic Analysis Reveals Roles for Candidate Phyla and Other Microbial Community Members in Biogeochemical Transformations in Oil Reservoirs.</title>
        <authorList>
            <person name="Hu P."/>
            <person name="Tom L."/>
            <person name="Singh A."/>
            <person name="Thomas B.C."/>
            <person name="Baker B.J."/>
            <person name="Piceno Y.M."/>
            <person name="Andersen G.L."/>
            <person name="Banfield J.F."/>
        </authorList>
    </citation>
    <scope>NUCLEOTIDE SEQUENCE [LARGE SCALE GENOMIC DNA]</scope>
</reference>
<organism evidence="1 2">
    <name type="scientific">Thermococcus sibiricus</name>
    <dbReference type="NCBI Taxonomy" id="172049"/>
    <lineage>
        <taxon>Archaea</taxon>
        <taxon>Methanobacteriati</taxon>
        <taxon>Methanobacteriota</taxon>
        <taxon>Thermococci</taxon>
        <taxon>Thermococcales</taxon>
        <taxon>Thermococcaceae</taxon>
        <taxon>Thermococcus</taxon>
    </lineage>
</organism>
<proteinExistence type="predicted"/>